<feature type="domain" description="Dihydrodipicolinate reductase N-terminal" evidence="11">
    <location>
        <begin position="3"/>
        <end position="112"/>
    </location>
</feature>
<proteinExistence type="inferred from homology"/>
<evidence type="ECO:0000256" key="7">
    <source>
        <dbReference type="ARBA" id="ARBA00023027"/>
    </source>
</evidence>
<dbReference type="PIRSF" id="PIRSF000161">
    <property type="entry name" value="DHPR"/>
    <property type="match status" value="1"/>
</dbReference>
<comment type="subunit">
    <text evidence="9">Homotetramer.</text>
</comment>
<evidence type="ECO:0000256" key="1">
    <source>
        <dbReference type="ARBA" id="ARBA00006642"/>
    </source>
</evidence>
<comment type="catalytic activity">
    <reaction evidence="9">
        <text>(S)-2,3,4,5-tetrahydrodipicolinate + NADP(+) + H2O = (2S,4S)-4-hydroxy-2,3,4,5-tetrahydrodipicolinate + NADPH + H(+)</text>
        <dbReference type="Rhea" id="RHEA:35331"/>
        <dbReference type="ChEBI" id="CHEBI:15377"/>
        <dbReference type="ChEBI" id="CHEBI:15378"/>
        <dbReference type="ChEBI" id="CHEBI:16845"/>
        <dbReference type="ChEBI" id="CHEBI:57783"/>
        <dbReference type="ChEBI" id="CHEBI:58349"/>
        <dbReference type="ChEBI" id="CHEBI:67139"/>
        <dbReference type="EC" id="1.17.1.8"/>
    </reaction>
</comment>
<feature type="binding site" evidence="9">
    <location>
        <begin position="152"/>
        <end position="153"/>
    </location>
    <ligand>
        <name>(S)-2,3,4,5-tetrahydrodipicolinate</name>
        <dbReference type="ChEBI" id="CHEBI:16845"/>
    </ligand>
</feature>
<protein>
    <recommendedName>
        <fullName evidence="9 10">4-hydroxy-tetrahydrodipicolinate reductase</fullName>
        <shortName evidence="9">HTPA reductase</shortName>
        <ecNumber evidence="9 10">1.17.1.8</ecNumber>
    </recommendedName>
</protein>
<keyword evidence="4 9" id="KW-0521">NADP</keyword>
<dbReference type="InterPro" id="IPR000846">
    <property type="entry name" value="DapB_N"/>
</dbReference>
<dbReference type="GO" id="GO:0051287">
    <property type="term" value="F:NAD binding"/>
    <property type="evidence" value="ECO:0007669"/>
    <property type="project" value="UniProtKB-UniRule"/>
</dbReference>
<dbReference type="Proteomes" id="UP000824109">
    <property type="component" value="Unassembled WGS sequence"/>
</dbReference>
<dbReference type="InterPro" id="IPR022663">
    <property type="entry name" value="DapB_C"/>
</dbReference>
<evidence type="ECO:0000256" key="6">
    <source>
        <dbReference type="ARBA" id="ARBA00023002"/>
    </source>
</evidence>
<evidence type="ECO:0000259" key="12">
    <source>
        <dbReference type="Pfam" id="PF05173"/>
    </source>
</evidence>
<keyword evidence="5 9" id="KW-0220">Diaminopimelate biosynthesis</keyword>
<comment type="caution">
    <text evidence="9">Was originally thought to be a dihydrodipicolinate reductase (DHDPR), catalyzing the conversion of dihydrodipicolinate to tetrahydrodipicolinate. However, it was shown in E.coli that the substrate of the enzymatic reaction is not dihydrodipicolinate (DHDP) but in fact (2S,4S)-4-hydroxy-2,3,4,5-tetrahydrodipicolinic acid (HTPA), the product released by the DapA-catalyzed reaction.</text>
</comment>
<dbReference type="Gene3D" id="3.40.50.720">
    <property type="entry name" value="NAD(P)-binding Rossmann-like Domain"/>
    <property type="match status" value="1"/>
</dbReference>
<dbReference type="HAMAP" id="MF_00102">
    <property type="entry name" value="DapB"/>
    <property type="match status" value="1"/>
</dbReference>
<reference evidence="13" key="2">
    <citation type="journal article" date="2021" name="PeerJ">
        <title>Extensive microbial diversity within the chicken gut microbiome revealed by metagenomics and culture.</title>
        <authorList>
            <person name="Gilroy R."/>
            <person name="Ravi A."/>
            <person name="Getino M."/>
            <person name="Pursley I."/>
            <person name="Horton D.L."/>
            <person name="Alikhan N.F."/>
            <person name="Baker D."/>
            <person name="Gharbi K."/>
            <person name="Hall N."/>
            <person name="Watson M."/>
            <person name="Adriaenssens E.M."/>
            <person name="Foster-Nyarko E."/>
            <person name="Jarju S."/>
            <person name="Secka A."/>
            <person name="Antonio M."/>
            <person name="Oren A."/>
            <person name="Chaudhuri R.R."/>
            <person name="La Ragione R."/>
            <person name="Hildebrand F."/>
            <person name="Pallen M.J."/>
        </authorList>
    </citation>
    <scope>NUCLEOTIDE SEQUENCE</scope>
    <source>
        <strain evidence="13">USAMLcec3-3695</strain>
    </source>
</reference>
<feature type="domain" description="Dihydrodipicolinate reductase C-terminal" evidence="12">
    <location>
        <begin position="115"/>
        <end position="247"/>
    </location>
</feature>
<dbReference type="Gene3D" id="3.30.360.10">
    <property type="entry name" value="Dihydrodipicolinate Reductase, domain 2"/>
    <property type="match status" value="1"/>
</dbReference>
<keyword evidence="2 9" id="KW-0963">Cytoplasm</keyword>
<dbReference type="SUPFAM" id="SSF51735">
    <property type="entry name" value="NAD(P)-binding Rossmann-fold domains"/>
    <property type="match status" value="1"/>
</dbReference>
<keyword evidence="7 9" id="KW-0520">NAD</keyword>
<comment type="catalytic activity">
    <reaction evidence="9">
        <text>(S)-2,3,4,5-tetrahydrodipicolinate + NAD(+) + H2O = (2S,4S)-4-hydroxy-2,3,4,5-tetrahydrodipicolinate + NADH + H(+)</text>
        <dbReference type="Rhea" id="RHEA:35323"/>
        <dbReference type="ChEBI" id="CHEBI:15377"/>
        <dbReference type="ChEBI" id="CHEBI:15378"/>
        <dbReference type="ChEBI" id="CHEBI:16845"/>
        <dbReference type="ChEBI" id="CHEBI:57540"/>
        <dbReference type="ChEBI" id="CHEBI:57945"/>
        <dbReference type="ChEBI" id="CHEBI:67139"/>
        <dbReference type="EC" id="1.17.1.8"/>
    </reaction>
</comment>
<dbReference type="AlphaFoldDB" id="A0A9D1MAZ4"/>
<dbReference type="PANTHER" id="PTHR20836">
    <property type="entry name" value="DIHYDRODIPICOLINATE REDUCTASE"/>
    <property type="match status" value="1"/>
</dbReference>
<feature type="active site" description="Proton donor/acceptor" evidence="9">
    <location>
        <position position="142"/>
    </location>
</feature>
<evidence type="ECO:0000256" key="9">
    <source>
        <dbReference type="HAMAP-Rule" id="MF_00102"/>
    </source>
</evidence>
<evidence type="ECO:0000256" key="5">
    <source>
        <dbReference type="ARBA" id="ARBA00022915"/>
    </source>
</evidence>
<evidence type="ECO:0000256" key="2">
    <source>
        <dbReference type="ARBA" id="ARBA00022490"/>
    </source>
</evidence>
<comment type="caution">
    <text evidence="9">Lacks conserved residue(s) required for the propagation of feature annotation.</text>
</comment>
<dbReference type="EC" id="1.17.1.8" evidence="9 10"/>
<dbReference type="Pfam" id="PF01113">
    <property type="entry name" value="DapB_N"/>
    <property type="match status" value="1"/>
</dbReference>
<feature type="active site" description="Proton donor" evidence="9">
    <location>
        <position position="146"/>
    </location>
</feature>
<dbReference type="GO" id="GO:0016726">
    <property type="term" value="F:oxidoreductase activity, acting on CH or CH2 groups, NAD or NADP as acceptor"/>
    <property type="evidence" value="ECO:0007669"/>
    <property type="project" value="UniProtKB-UniRule"/>
</dbReference>
<dbReference type="InterPro" id="IPR036291">
    <property type="entry name" value="NAD(P)-bd_dom_sf"/>
</dbReference>
<gene>
    <name evidence="9" type="primary">dapB</name>
    <name evidence="13" type="ORF">IAA61_02995</name>
</gene>
<dbReference type="GO" id="GO:0008839">
    <property type="term" value="F:4-hydroxy-tetrahydrodipicolinate reductase"/>
    <property type="evidence" value="ECO:0007669"/>
    <property type="project" value="UniProtKB-UniRule"/>
</dbReference>
<comment type="caution">
    <text evidence="13">The sequence shown here is derived from an EMBL/GenBank/DDBJ whole genome shotgun (WGS) entry which is preliminary data.</text>
</comment>
<sequence>MLKIIMSGCNGKMGQVISRLVEEDPDAEIVCGVDINTGLNNPYPVVKSIDEYSGEADVIIDFSHPSALSGILSYCREKQLPVVLSTTGYTAEQKQEFTDASKDIPVFFSANMSLGINLLISLAKQAAKLLEGNFDIEIVERHHNRKIDAPSGTALAIADAIDESLSYPAEYVYDRHSVRRSRKPTEIGISSVRGGTIVGDHEIIFAGNDEVIELSHHAASKEVFAVGAIKAAKFMKGKPAGMYDMNMLVNEMI</sequence>
<evidence type="ECO:0000256" key="10">
    <source>
        <dbReference type="NCBIfam" id="TIGR00036"/>
    </source>
</evidence>
<dbReference type="NCBIfam" id="TIGR00036">
    <property type="entry name" value="dapB"/>
    <property type="match status" value="1"/>
</dbReference>
<evidence type="ECO:0000313" key="13">
    <source>
        <dbReference type="EMBL" id="HIU56763.1"/>
    </source>
</evidence>
<organism evidence="13 14">
    <name type="scientific">Candidatus Ornithomonoglobus merdipullorum</name>
    <dbReference type="NCBI Taxonomy" id="2840895"/>
    <lineage>
        <taxon>Bacteria</taxon>
        <taxon>Bacillati</taxon>
        <taxon>Bacillota</taxon>
        <taxon>Clostridia</taxon>
        <taxon>Candidatus Ornithomonoglobus</taxon>
    </lineage>
</organism>
<feature type="binding site" evidence="9">
    <location>
        <position position="143"/>
    </location>
    <ligand>
        <name>(S)-2,3,4,5-tetrahydrodipicolinate</name>
        <dbReference type="ChEBI" id="CHEBI:16845"/>
    </ligand>
</feature>
<accession>A0A9D1MAZ4</accession>
<dbReference type="GO" id="GO:0050661">
    <property type="term" value="F:NADP binding"/>
    <property type="evidence" value="ECO:0007669"/>
    <property type="project" value="UniProtKB-UniRule"/>
</dbReference>
<dbReference type="EMBL" id="DVNB01000029">
    <property type="protein sequence ID" value="HIU56763.1"/>
    <property type="molecule type" value="Genomic_DNA"/>
</dbReference>
<keyword evidence="3 9" id="KW-0028">Amino-acid biosynthesis</keyword>
<comment type="function">
    <text evidence="9">Catalyzes the conversion of 4-hydroxy-tetrahydrodipicolinate (HTPA) to tetrahydrodipicolinate.</text>
</comment>
<dbReference type="FunFam" id="3.30.360.10:FF:000009">
    <property type="entry name" value="4-hydroxy-tetrahydrodipicolinate reductase"/>
    <property type="match status" value="1"/>
</dbReference>
<evidence type="ECO:0000259" key="11">
    <source>
        <dbReference type="Pfam" id="PF01113"/>
    </source>
</evidence>
<reference evidence="13" key="1">
    <citation type="submission" date="2020-10" db="EMBL/GenBank/DDBJ databases">
        <authorList>
            <person name="Gilroy R."/>
        </authorList>
    </citation>
    <scope>NUCLEOTIDE SEQUENCE</scope>
    <source>
        <strain evidence="13">USAMLcec3-3695</strain>
    </source>
</reference>
<feature type="binding site" evidence="9">
    <location>
        <begin position="8"/>
        <end position="13"/>
    </location>
    <ligand>
        <name>NAD(+)</name>
        <dbReference type="ChEBI" id="CHEBI:57540"/>
    </ligand>
</feature>
<dbReference type="CDD" id="cd02274">
    <property type="entry name" value="DHDPR_N"/>
    <property type="match status" value="1"/>
</dbReference>
<dbReference type="PROSITE" id="PS01298">
    <property type="entry name" value="DAPB"/>
    <property type="match status" value="1"/>
</dbReference>
<dbReference type="Pfam" id="PF05173">
    <property type="entry name" value="DapB_C"/>
    <property type="match status" value="1"/>
</dbReference>
<evidence type="ECO:0000256" key="4">
    <source>
        <dbReference type="ARBA" id="ARBA00022857"/>
    </source>
</evidence>
<dbReference type="SUPFAM" id="SSF55347">
    <property type="entry name" value="Glyceraldehyde-3-phosphate dehydrogenase-like, C-terminal domain"/>
    <property type="match status" value="1"/>
</dbReference>
<comment type="subcellular location">
    <subcellularLocation>
        <location evidence="9">Cytoplasm</location>
    </subcellularLocation>
</comment>
<dbReference type="PANTHER" id="PTHR20836:SF7">
    <property type="entry name" value="4-HYDROXY-TETRAHYDRODIPICOLINATE REDUCTASE"/>
    <property type="match status" value="1"/>
</dbReference>
<evidence type="ECO:0000256" key="3">
    <source>
        <dbReference type="ARBA" id="ARBA00022605"/>
    </source>
</evidence>
<feature type="binding site" evidence="9">
    <location>
        <begin position="109"/>
        <end position="112"/>
    </location>
    <ligand>
        <name>NAD(+)</name>
        <dbReference type="ChEBI" id="CHEBI:57540"/>
    </ligand>
</feature>
<comment type="similarity">
    <text evidence="1 9">Belongs to the DapB family.</text>
</comment>
<keyword evidence="6 9" id="KW-0560">Oxidoreductase</keyword>
<dbReference type="GO" id="GO:0009089">
    <property type="term" value="P:lysine biosynthetic process via diaminopimelate"/>
    <property type="evidence" value="ECO:0007669"/>
    <property type="project" value="UniProtKB-UniRule"/>
</dbReference>
<evidence type="ECO:0000313" key="14">
    <source>
        <dbReference type="Proteomes" id="UP000824109"/>
    </source>
</evidence>
<evidence type="ECO:0000256" key="8">
    <source>
        <dbReference type="ARBA" id="ARBA00023154"/>
    </source>
</evidence>
<dbReference type="GO" id="GO:0005829">
    <property type="term" value="C:cytosol"/>
    <property type="evidence" value="ECO:0007669"/>
    <property type="project" value="TreeGrafter"/>
</dbReference>
<dbReference type="InterPro" id="IPR022664">
    <property type="entry name" value="DapB_N_CS"/>
</dbReference>
<dbReference type="GO" id="GO:0019877">
    <property type="term" value="P:diaminopimelate biosynthetic process"/>
    <property type="evidence" value="ECO:0007669"/>
    <property type="project" value="UniProtKB-UniRule"/>
</dbReference>
<name>A0A9D1MAZ4_9FIRM</name>
<comment type="pathway">
    <text evidence="9">Amino-acid biosynthesis; L-lysine biosynthesis via DAP pathway; (S)-tetrahydrodipicolinate from L-aspartate: step 4/4.</text>
</comment>
<dbReference type="InterPro" id="IPR023940">
    <property type="entry name" value="DHDPR_bac"/>
</dbReference>
<keyword evidence="8 9" id="KW-0457">Lysine biosynthesis</keyword>